<dbReference type="RefSeq" id="WP_261694570.1">
    <property type="nucleotide sequence ID" value="NZ_CP104694.1"/>
</dbReference>
<accession>A0ABY6BGV1</accession>
<gene>
    <name evidence="1" type="ORF">N4264_23140</name>
</gene>
<proteinExistence type="predicted"/>
<evidence type="ECO:0000313" key="2">
    <source>
        <dbReference type="Proteomes" id="UP001064632"/>
    </source>
</evidence>
<dbReference type="EMBL" id="CP104694">
    <property type="protein sequence ID" value="UXI67600.1"/>
    <property type="molecule type" value="Genomic_DNA"/>
</dbReference>
<protein>
    <submittedName>
        <fullName evidence="1">Uncharacterized protein</fullName>
    </submittedName>
</protein>
<evidence type="ECO:0000313" key="1">
    <source>
        <dbReference type="EMBL" id="UXI67600.1"/>
    </source>
</evidence>
<name>A0ABY6BGV1_9GAMM</name>
<sequence length="69" mass="7624">MGKVFLSGSGDAPLDGETIVAIVREKNGELVPIIAEFHAHDAVFVAVDEHDGQQFKWPEEVYSWSLPRS</sequence>
<organism evidence="1 2">
    <name type="scientific">Tahibacter amnicola</name>
    <dbReference type="NCBI Taxonomy" id="2976241"/>
    <lineage>
        <taxon>Bacteria</taxon>
        <taxon>Pseudomonadati</taxon>
        <taxon>Pseudomonadota</taxon>
        <taxon>Gammaproteobacteria</taxon>
        <taxon>Lysobacterales</taxon>
        <taxon>Rhodanobacteraceae</taxon>
        <taxon>Tahibacter</taxon>
    </lineage>
</organism>
<reference evidence="1" key="1">
    <citation type="submission" date="2022-09" db="EMBL/GenBank/DDBJ databases">
        <title>Tahibacter sp. nov., isolated from a fresh water.</title>
        <authorList>
            <person name="Baek J.H."/>
            <person name="Lee J.K."/>
            <person name="Kim J.M."/>
            <person name="Jeon C.O."/>
        </authorList>
    </citation>
    <scope>NUCLEOTIDE SEQUENCE</scope>
    <source>
        <strain evidence="1">W38</strain>
    </source>
</reference>
<dbReference type="Proteomes" id="UP001064632">
    <property type="component" value="Chromosome"/>
</dbReference>
<keyword evidence="2" id="KW-1185">Reference proteome</keyword>